<organism evidence="2 3">
    <name type="scientific">Actinomadura namibiensis</name>
    <dbReference type="NCBI Taxonomy" id="182080"/>
    <lineage>
        <taxon>Bacteria</taxon>
        <taxon>Bacillati</taxon>
        <taxon>Actinomycetota</taxon>
        <taxon>Actinomycetes</taxon>
        <taxon>Streptosporangiales</taxon>
        <taxon>Thermomonosporaceae</taxon>
        <taxon>Actinomadura</taxon>
    </lineage>
</organism>
<dbReference type="EMBL" id="JACJIA010000008">
    <property type="protein sequence ID" value="MBA8954049.1"/>
    <property type="molecule type" value="Genomic_DNA"/>
</dbReference>
<protein>
    <recommendedName>
        <fullName evidence="1">YdhG-like domain-containing protein</fullName>
    </recommendedName>
</protein>
<keyword evidence="3" id="KW-1185">Reference proteome</keyword>
<name>A0A7W3LTK5_ACTNM</name>
<evidence type="ECO:0000259" key="1">
    <source>
        <dbReference type="Pfam" id="PF08818"/>
    </source>
</evidence>
<accession>A0A7W3LTK5</accession>
<reference evidence="2 3" key="1">
    <citation type="submission" date="2020-08" db="EMBL/GenBank/DDBJ databases">
        <title>Genomic Encyclopedia of Type Strains, Phase IV (KMG-IV): sequencing the most valuable type-strain genomes for metagenomic binning, comparative biology and taxonomic classification.</title>
        <authorList>
            <person name="Goeker M."/>
        </authorList>
    </citation>
    <scope>NUCLEOTIDE SEQUENCE [LARGE SCALE GENOMIC DNA]</scope>
    <source>
        <strain evidence="2 3">DSM 44197</strain>
    </source>
</reference>
<evidence type="ECO:0000313" key="2">
    <source>
        <dbReference type="EMBL" id="MBA8954049.1"/>
    </source>
</evidence>
<dbReference type="AlphaFoldDB" id="A0A7W3LTK5"/>
<gene>
    <name evidence="2" type="ORF">HNR61_005703</name>
</gene>
<dbReference type="Pfam" id="PF08818">
    <property type="entry name" value="DUF1801"/>
    <property type="match status" value="1"/>
</dbReference>
<dbReference type="SUPFAM" id="SSF159888">
    <property type="entry name" value="YdhG-like"/>
    <property type="match status" value="1"/>
</dbReference>
<feature type="domain" description="YdhG-like" evidence="1">
    <location>
        <begin position="19"/>
        <end position="109"/>
    </location>
</feature>
<dbReference type="RefSeq" id="WP_182846186.1">
    <property type="nucleotide sequence ID" value="NZ_BAAALP010000001.1"/>
</dbReference>
<sequence length="114" mass="12172">MAEFATVAEYVASLPAGQQEIAGRLLPVVEEAFGAGAMFHGHPVWKVGGNPVVLVKAYGRYVTFGFWKGQRIGDASGRLEAGAREMASVKLHSPADVDAELFRGWLERAAALEG</sequence>
<dbReference type="Proteomes" id="UP000572680">
    <property type="component" value="Unassembled WGS sequence"/>
</dbReference>
<comment type="caution">
    <text evidence="2">The sequence shown here is derived from an EMBL/GenBank/DDBJ whole genome shotgun (WGS) entry which is preliminary data.</text>
</comment>
<proteinExistence type="predicted"/>
<evidence type="ECO:0000313" key="3">
    <source>
        <dbReference type="Proteomes" id="UP000572680"/>
    </source>
</evidence>
<dbReference type="InterPro" id="IPR014922">
    <property type="entry name" value="YdhG-like"/>
</dbReference>